<dbReference type="PROSITE" id="PS51294">
    <property type="entry name" value="HTH_MYB"/>
    <property type="match status" value="1"/>
</dbReference>
<dbReference type="PANTHER" id="PTHR31442:SF29">
    <property type="entry name" value="HOMEODOMAIN-LIKE SUPERFAMILY PROTEIN"/>
    <property type="match status" value="1"/>
</dbReference>
<dbReference type="Proteomes" id="UP001180020">
    <property type="component" value="Unassembled WGS sequence"/>
</dbReference>
<dbReference type="Pfam" id="PF00249">
    <property type="entry name" value="Myb_DNA-binding"/>
    <property type="match status" value="1"/>
</dbReference>
<keyword evidence="4" id="KW-0804">Transcription</keyword>
<dbReference type="InterPro" id="IPR044841">
    <property type="entry name" value="LUX/BOA-like"/>
</dbReference>
<evidence type="ECO:0000259" key="9">
    <source>
        <dbReference type="PROSITE" id="PS51294"/>
    </source>
</evidence>
<feature type="region of interest" description="Disordered" evidence="7">
    <location>
        <begin position="57"/>
        <end position="92"/>
    </location>
</feature>
<keyword evidence="3" id="KW-0238">DNA-binding</keyword>
<dbReference type="InterPro" id="IPR009057">
    <property type="entry name" value="Homeodomain-like_sf"/>
</dbReference>
<protein>
    <submittedName>
        <fullName evidence="10">Two-component response regulator ARR14</fullName>
    </submittedName>
</protein>
<feature type="domain" description="Response regulatory" evidence="8">
    <location>
        <begin position="1"/>
        <end position="30"/>
    </location>
</feature>
<name>A0AAV9FJ91_ACOCL</name>
<evidence type="ECO:0000256" key="1">
    <source>
        <dbReference type="ARBA" id="ARBA00004123"/>
    </source>
</evidence>
<evidence type="ECO:0000256" key="3">
    <source>
        <dbReference type="ARBA" id="ARBA00023125"/>
    </source>
</evidence>
<evidence type="ECO:0000313" key="10">
    <source>
        <dbReference type="EMBL" id="KAK1324915.1"/>
    </source>
</evidence>
<keyword evidence="11" id="KW-1185">Reference proteome</keyword>
<keyword evidence="5" id="KW-0539">Nucleus</keyword>
<dbReference type="SUPFAM" id="SSF46689">
    <property type="entry name" value="Homeodomain-like"/>
    <property type="match status" value="1"/>
</dbReference>
<evidence type="ECO:0000259" key="8">
    <source>
        <dbReference type="PROSITE" id="PS50110"/>
    </source>
</evidence>
<sequence>MMRGLQMGACHYMVKPLRIEGLKNIWQHVVKKHIEQPWNSLSCIGGTNPLCKDSKTMAVEDSSDNDDDESTIDRHSKSRKRHRDDNESFEVGEEKRRMVWHPELHAKFLSAVSALGFNKAVPKTILRLMKVPGLRREHIASHLQKYRMHLKRRAEAMQNEPCNANRSYAARYGPAFTQSASNLRNGASLMQFTGSKSFLGALQPTMHGGGPSSSSNTNFRPSNAAPRLATFLHAAAYSSTSEMGGPSSIATSQNRRKPFDDFNSTSMEGSSTPGLDEFLGLIESTQASESKPEDLGSSFNGASIQTQFDLDELFSAEPSMLNRGDDELRIDISDYQLDINPSAK</sequence>
<evidence type="ECO:0000256" key="2">
    <source>
        <dbReference type="ARBA" id="ARBA00023015"/>
    </source>
</evidence>
<dbReference type="InterPro" id="IPR001789">
    <property type="entry name" value="Sig_transdc_resp-reg_receiver"/>
</dbReference>
<dbReference type="PROSITE" id="PS50110">
    <property type="entry name" value="RESPONSE_REGULATORY"/>
    <property type="match status" value="1"/>
</dbReference>
<reference evidence="10" key="2">
    <citation type="submission" date="2023-06" db="EMBL/GenBank/DDBJ databases">
        <authorList>
            <person name="Ma L."/>
            <person name="Liu K.-W."/>
            <person name="Li Z."/>
            <person name="Hsiao Y.-Y."/>
            <person name="Qi Y."/>
            <person name="Fu T."/>
            <person name="Tang G."/>
            <person name="Zhang D."/>
            <person name="Sun W.-H."/>
            <person name="Liu D.-K."/>
            <person name="Li Y."/>
            <person name="Chen G.-Z."/>
            <person name="Liu X.-D."/>
            <person name="Liao X.-Y."/>
            <person name="Jiang Y.-T."/>
            <person name="Yu X."/>
            <person name="Hao Y."/>
            <person name="Huang J."/>
            <person name="Zhao X.-W."/>
            <person name="Ke S."/>
            <person name="Chen Y.-Y."/>
            <person name="Wu W.-L."/>
            <person name="Hsu J.-L."/>
            <person name="Lin Y.-F."/>
            <person name="Huang M.-D."/>
            <person name="Li C.-Y."/>
            <person name="Huang L."/>
            <person name="Wang Z.-W."/>
            <person name="Zhao X."/>
            <person name="Zhong W.-Y."/>
            <person name="Peng D.-H."/>
            <person name="Ahmad S."/>
            <person name="Lan S."/>
            <person name="Zhang J.-S."/>
            <person name="Tsai W.-C."/>
            <person name="Van De Peer Y."/>
            <person name="Liu Z.-J."/>
        </authorList>
    </citation>
    <scope>NUCLEOTIDE SEQUENCE</scope>
    <source>
        <strain evidence="10">CP</strain>
        <tissue evidence="10">Leaves</tissue>
    </source>
</reference>
<feature type="domain" description="HTH myb-type" evidence="9">
    <location>
        <begin position="92"/>
        <end position="151"/>
    </location>
</feature>
<dbReference type="Gene3D" id="1.10.10.60">
    <property type="entry name" value="Homeodomain-like"/>
    <property type="match status" value="1"/>
</dbReference>
<reference evidence="10" key="1">
    <citation type="journal article" date="2023" name="Nat. Commun.">
        <title>Diploid and tetraploid genomes of Acorus and the evolution of monocots.</title>
        <authorList>
            <person name="Ma L."/>
            <person name="Liu K.W."/>
            <person name="Li Z."/>
            <person name="Hsiao Y.Y."/>
            <person name="Qi Y."/>
            <person name="Fu T."/>
            <person name="Tang G.D."/>
            <person name="Zhang D."/>
            <person name="Sun W.H."/>
            <person name="Liu D.K."/>
            <person name="Li Y."/>
            <person name="Chen G.Z."/>
            <person name="Liu X.D."/>
            <person name="Liao X.Y."/>
            <person name="Jiang Y.T."/>
            <person name="Yu X."/>
            <person name="Hao Y."/>
            <person name="Huang J."/>
            <person name="Zhao X.W."/>
            <person name="Ke S."/>
            <person name="Chen Y.Y."/>
            <person name="Wu W.L."/>
            <person name="Hsu J.L."/>
            <person name="Lin Y.F."/>
            <person name="Huang M.D."/>
            <person name="Li C.Y."/>
            <person name="Huang L."/>
            <person name="Wang Z.W."/>
            <person name="Zhao X."/>
            <person name="Zhong W.Y."/>
            <person name="Peng D.H."/>
            <person name="Ahmad S."/>
            <person name="Lan S."/>
            <person name="Zhang J.S."/>
            <person name="Tsai W.C."/>
            <person name="Van de Peer Y."/>
            <person name="Liu Z.J."/>
        </authorList>
    </citation>
    <scope>NUCLEOTIDE SEQUENCE</scope>
    <source>
        <strain evidence="10">CP</strain>
    </source>
</reference>
<evidence type="ECO:0000313" key="11">
    <source>
        <dbReference type="Proteomes" id="UP001180020"/>
    </source>
</evidence>
<evidence type="ECO:0000256" key="7">
    <source>
        <dbReference type="SAM" id="MobiDB-lite"/>
    </source>
</evidence>
<organism evidence="10 11">
    <name type="scientific">Acorus calamus</name>
    <name type="common">Sweet flag</name>
    <dbReference type="NCBI Taxonomy" id="4465"/>
    <lineage>
        <taxon>Eukaryota</taxon>
        <taxon>Viridiplantae</taxon>
        <taxon>Streptophyta</taxon>
        <taxon>Embryophyta</taxon>
        <taxon>Tracheophyta</taxon>
        <taxon>Spermatophyta</taxon>
        <taxon>Magnoliopsida</taxon>
        <taxon>Liliopsida</taxon>
        <taxon>Acoraceae</taxon>
        <taxon>Acorus</taxon>
    </lineage>
</organism>
<dbReference type="GO" id="GO:0003677">
    <property type="term" value="F:DNA binding"/>
    <property type="evidence" value="ECO:0007669"/>
    <property type="project" value="UniProtKB-KW"/>
</dbReference>
<evidence type="ECO:0000256" key="5">
    <source>
        <dbReference type="ARBA" id="ARBA00023242"/>
    </source>
</evidence>
<keyword evidence="2" id="KW-0805">Transcription regulation</keyword>
<dbReference type="PANTHER" id="PTHR31442">
    <property type="entry name" value="HOMEODOMAIN-LIKE SUPERFAMILY PROTEIN-RELATED"/>
    <property type="match status" value="1"/>
</dbReference>
<dbReference type="GO" id="GO:0005634">
    <property type="term" value="C:nucleus"/>
    <property type="evidence" value="ECO:0007669"/>
    <property type="project" value="UniProtKB-SubCell"/>
</dbReference>
<dbReference type="GO" id="GO:0003700">
    <property type="term" value="F:DNA-binding transcription factor activity"/>
    <property type="evidence" value="ECO:0007669"/>
    <property type="project" value="InterPro"/>
</dbReference>
<dbReference type="AlphaFoldDB" id="A0AAV9FJ91"/>
<evidence type="ECO:0000256" key="6">
    <source>
        <dbReference type="PROSITE-ProRule" id="PRU00169"/>
    </source>
</evidence>
<dbReference type="InterPro" id="IPR001005">
    <property type="entry name" value="SANT/Myb"/>
</dbReference>
<comment type="caution">
    <text evidence="10">The sequence shown here is derived from an EMBL/GenBank/DDBJ whole genome shotgun (WGS) entry which is preliminary data.</text>
</comment>
<feature type="compositionally biased region" description="Acidic residues" evidence="7">
    <location>
        <begin position="61"/>
        <end position="70"/>
    </location>
</feature>
<dbReference type="InterPro" id="IPR006447">
    <property type="entry name" value="Myb_dom_plants"/>
</dbReference>
<gene>
    <name evidence="10" type="primary">ARR14</name>
    <name evidence="10" type="ORF">QJS10_CPA01g01380</name>
</gene>
<dbReference type="EMBL" id="JAUJYO010000001">
    <property type="protein sequence ID" value="KAK1324915.1"/>
    <property type="molecule type" value="Genomic_DNA"/>
</dbReference>
<dbReference type="InterPro" id="IPR017930">
    <property type="entry name" value="Myb_dom"/>
</dbReference>
<evidence type="ECO:0000256" key="4">
    <source>
        <dbReference type="ARBA" id="ARBA00023163"/>
    </source>
</evidence>
<dbReference type="FunFam" id="1.10.10.60:FF:000007">
    <property type="entry name" value="Two-component response regulator"/>
    <property type="match status" value="1"/>
</dbReference>
<accession>A0AAV9FJ91</accession>
<dbReference type="GO" id="GO:0000160">
    <property type="term" value="P:phosphorelay signal transduction system"/>
    <property type="evidence" value="ECO:0007669"/>
    <property type="project" value="InterPro"/>
</dbReference>
<comment type="subcellular location">
    <subcellularLocation>
        <location evidence="1">Nucleus</location>
    </subcellularLocation>
</comment>
<proteinExistence type="predicted"/>
<dbReference type="NCBIfam" id="TIGR01557">
    <property type="entry name" value="myb_SHAQKYF"/>
    <property type="match status" value="1"/>
</dbReference>
<comment type="caution">
    <text evidence="6">Lacks conserved residue(s) required for the propagation of feature annotation.</text>
</comment>